<keyword evidence="3" id="KW-1185">Reference proteome</keyword>
<dbReference type="EMBL" id="KZ772757">
    <property type="protein sequence ID" value="PTQ33864.1"/>
    <property type="molecule type" value="Genomic_DNA"/>
</dbReference>
<evidence type="ECO:0000313" key="2">
    <source>
        <dbReference type="EMBL" id="PTQ33864.1"/>
    </source>
</evidence>
<sequence length="179" mass="19692">MHLGPLEKSLLACQGPEPAPPACWRQPAPMCCTRLSPCTSPGSLLVNIPSPSPCPSPLAIAPLDVNSQGFVSHLLPVRWTDRFDKSAQYLPSPRAGTASQCGFIFHEVDRATLATGRPPCDLRWSLAFASLEPSALSSKHWPLRMRLLRFSNAWTTTNDGFDKKENNSDVQRHPGNYEE</sequence>
<name>A0A2R6WJ45_MARPO</name>
<dbReference type="Proteomes" id="UP000244005">
    <property type="component" value="Unassembled WGS sequence"/>
</dbReference>
<protein>
    <submittedName>
        <fullName evidence="2">Uncharacterized protein</fullName>
    </submittedName>
</protein>
<feature type="region of interest" description="Disordered" evidence="1">
    <location>
        <begin position="160"/>
        <end position="179"/>
    </location>
</feature>
<reference evidence="3" key="1">
    <citation type="journal article" date="2017" name="Cell">
        <title>Insights into land plant evolution garnered from the Marchantia polymorpha genome.</title>
        <authorList>
            <person name="Bowman J.L."/>
            <person name="Kohchi T."/>
            <person name="Yamato K.T."/>
            <person name="Jenkins J."/>
            <person name="Shu S."/>
            <person name="Ishizaki K."/>
            <person name="Yamaoka S."/>
            <person name="Nishihama R."/>
            <person name="Nakamura Y."/>
            <person name="Berger F."/>
            <person name="Adam C."/>
            <person name="Aki S.S."/>
            <person name="Althoff F."/>
            <person name="Araki T."/>
            <person name="Arteaga-Vazquez M.A."/>
            <person name="Balasubrmanian S."/>
            <person name="Barry K."/>
            <person name="Bauer D."/>
            <person name="Boehm C.R."/>
            <person name="Briginshaw L."/>
            <person name="Caballero-Perez J."/>
            <person name="Catarino B."/>
            <person name="Chen F."/>
            <person name="Chiyoda S."/>
            <person name="Chovatia M."/>
            <person name="Davies K.M."/>
            <person name="Delmans M."/>
            <person name="Demura T."/>
            <person name="Dierschke T."/>
            <person name="Dolan L."/>
            <person name="Dorantes-Acosta A.E."/>
            <person name="Eklund D.M."/>
            <person name="Florent S.N."/>
            <person name="Flores-Sandoval E."/>
            <person name="Fujiyama A."/>
            <person name="Fukuzawa H."/>
            <person name="Galik B."/>
            <person name="Grimanelli D."/>
            <person name="Grimwood J."/>
            <person name="Grossniklaus U."/>
            <person name="Hamada T."/>
            <person name="Haseloff J."/>
            <person name="Hetherington A.J."/>
            <person name="Higo A."/>
            <person name="Hirakawa Y."/>
            <person name="Hundley H.N."/>
            <person name="Ikeda Y."/>
            <person name="Inoue K."/>
            <person name="Inoue S.I."/>
            <person name="Ishida S."/>
            <person name="Jia Q."/>
            <person name="Kakita M."/>
            <person name="Kanazawa T."/>
            <person name="Kawai Y."/>
            <person name="Kawashima T."/>
            <person name="Kennedy M."/>
            <person name="Kinose K."/>
            <person name="Kinoshita T."/>
            <person name="Kohara Y."/>
            <person name="Koide E."/>
            <person name="Komatsu K."/>
            <person name="Kopischke S."/>
            <person name="Kubo M."/>
            <person name="Kyozuka J."/>
            <person name="Lagercrantz U."/>
            <person name="Lin S.S."/>
            <person name="Lindquist E."/>
            <person name="Lipzen A.M."/>
            <person name="Lu C.W."/>
            <person name="De Luna E."/>
            <person name="Martienssen R.A."/>
            <person name="Minamino N."/>
            <person name="Mizutani M."/>
            <person name="Mizutani M."/>
            <person name="Mochizuki N."/>
            <person name="Monte I."/>
            <person name="Mosher R."/>
            <person name="Nagasaki H."/>
            <person name="Nakagami H."/>
            <person name="Naramoto S."/>
            <person name="Nishitani K."/>
            <person name="Ohtani M."/>
            <person name="Okamoto T."/>
            <person name="Okumura M."/>
            <person name="Phillips J."/>
            <person name="Pollak B."/>
            <person name="Reinders A."/>
            <person name="Rovekamp M."/>
            <person name="Sano R."/>
            <person name="Sawa S."/>
            <person name="Schmid M.W."/>
            <person name="Shirakawa M."/>
            <person name="Solano R."/>
            <person name="Spunde A."/>
            <person name="Suetsugu N."/>
            <person name="Sugano S."/>
            <person name="Sugiyama A."/>
            <person name="Sun R."/>
            <person name="Suzuki Y."/>
            <person name="Takenaka M."/>
            <person name="Takezawa D."/>
            <person name="Tomogane H."/>
            <person name="Tsuzuki M."/>
            <person name="Ueda T."/>
            <person name="Umeda M."/>
            <person name="Ward J.M."/>
            <person name="Watanabe Y."/>
            <person name="Yazaki K."/>
            <person name="Yokoyama R."/>
            <person name="Yoshitake Y."/>
            <person name="Yotsui I."/>
            <person name="Zachgo S."/>
            <person name="Schmutz J."/>
        </authorList>
    </citation>
    <scope>NUCLEOTIDE SEQUENCE [LARGE SCALE GENOMIC DNA]</scope>
    <source>
        <strain evidence="3">Tak-1</strain>
    </source>
</reference>
<organism evidence="2 3">
    <name type="scientific">Marchantia polymorpha</name>
    <name type="common">Common liverwort</name>
    <name type="synonym">Marchantia aquatica</name>
    <dbReference type="NCBI Taxonomy" id="3197"/>
    <lineage>
        <taxon>Eukaryota</taxon>
        <taxon>Viridiplantae</taxon>
        <taxon>Streptophyta</taxon>
        <taxon>Embryophyta</taxon>
        <taxon>Marchantiophyta</taxon>
        <taxon>Marchantiopsida</taxon>
        <taxon>Marchantiidae</taxon>
        <taxon>Marchantiales</taxon>
        <taxon>Marchantiaceae</taxon>
        <taxon>Marchantia</taxon>
    </lineage>
</organism>
<evidence type="ECO:0000256" key="1">
    <source>
        <dbReference type="SAM" id="MobiDB-lite"/>
    </source>
</evidence>
<proteinExistence type="predicted"/>
<gene>
    <name evidence="2" type="ORF">MARPO_0085s0074</name>
</gene>
<dbReference type="AlphaFoldDB" id="A0A2R6WJ45"/>
<accession>A0A2R6WJ45</accession>
<evidence type="ECO:0000313" key="3">
    <source>
        <dbReference type="Proteomes" id="UP000244005"/>
    </source>
</evidence>